<feature type="transmembrane region" description="Helical" evidence="6">
    <location>
        <begin position="191"/>
        <end position="209"/>
    </location>
</feature>
<dbReference type="Proteomes" id="UP000440224">
    <property type="component" value="Unassembled WGS sequence"/>
</dbReference>
<evidence type="ECO:0000256" key="6">
    <source>
        <dbReference type="SAM" id="Phobius"/>
    </source>
</evidence>
<reference evidence="8 9" key="1">
    <citation type="submission" date="2019-10" db="EMBL/GenBank/DDBJ databases">
        <title>A soil myxobacterium in the family Polyangiaceae.</title>
        <authorList>
            <person name="Li Y."/>
            <person name="Wang J."/>
        </authorList>
    </citation>
    <scope>NUCLEOTIDE SEQUENCE [LARGE SCALE GENOMIC DNA]</scope>
    <source>
        <strain evidence="8 9">DSM 14734</strain>
    </source>
</reference>
<evidence type="ECO:0000256" key="2">
    <source>
        <dbReference type="ARBA" id="ARBA00022448"/>
    </source>
</evidence>
<feature type="transmembrane region" description="Helical" evidence="6">
    <location>
        <begin position="229"/>
        <end position="251"/>
    </location>
</feature>
<evidence type="ECO:0000259" key="7">
    <source>
        <dbReference type="Pfam" id="PF03600"/>
    </source>
</evidence>
<dbReference type="RefSeq" id="WP_153824211.1">
    <property type="nucleotide sequence ID" value="NZ_WJIE01000017.1"/>
</dbReference>
<feature type="transmembrane region" description="Helical" evidence="6">
    <location>
        <begin position="329"/>
        <end position="352"/>
    </location>
</feature>
<keyword evidence="4 6" id="KW-1133">Transmembrane helix</keyword>
<dbReference type="Pfam" id="PF03600">
    <property type="entry name" value="CitMHS"/>
    <property type="match status" value="1"/>
</dbReference>
<dbReference type="EMBL" id="WJIE01000017">
    <property type="protein sequence ID" value="MRG97429.1"/>
    <property type="molecule type" value="Genomic_DNA"/>
</dbReference>
<proteinExistence type="predicted"/>
<comment type="caution">
    <text evidence="8">The sequence shown here is derived from an EMBL/GenBank/DDBJ whole genome shotgun (WGS) entry which is preliminary data.</text>
</comment>
<keyword evidence="9" id="KW-1185">Reference proteome</keyword>
<evidence type="ECO:0000256" key="1">
    <source>
        <dbReference type="ARBA" id="ARBA00004141"/>
    </source>
</evidence>
<evidence type="ECO:0000313" key="9">
    <source>
        <dbReference type="Proteomes" id="UP000440224"/>
    </source>
</evidence>
<feature type="transmembrane region" description="Helical" evidence="6">
    <location>
        <begin position="53"/>
        <end position="80"/>
    </location>
</feature>
<keyword evidence="3 6" id="KW-0812">Transmembrane</keyword>
<evidence type="ECO:0000256" key="3">
    <source>
        <dbReference type="ARBA" id="ARBA00022692"/>
    </source>
</evidence>
<sequence length="476" mass="49934">MSRELPRVSNLAPLVLRVDPRALVGVTLAIVGAVAAHRGWLAAPLGLARPAEITLGIVIVAAALWLTEAVPLFVTSLVILALELVWLSPALDPARHGPTLFLNAFFSDVTLLFLGGFVLSVAIERTQLDRRISRLILRRAGTSPPRIVLAMMIATSVIGVWMSNTAACALMLGPAAAMLARVPPGDGFRKALLLGIAFSANLGGLATPISSPPNAIVMRYLDAEAPSFVTWMALAVPLQVVLQLILLVYLGRRYPSGVKEIVLDDGEPLQPFGRPQALVLGVFVLTVAGWVFGGALSLTSGTVALLPVVIFFGTDLLRAPDLRALPWDVILLIGGGLALGAAVEQSGLATWATQRLPTAGLPPFVVMGVVAVFAVVVSSVMSNTAAVNLLAPVVMGLEGVPHAPLLLVAAFACTLSMPLPVSTPPNAMAYGFRVDASSKGEFTARDMIAPGMFITLVGLVALAAFTRFWFTRFLGG</sequence>
<accession>A0A6N7PZZ5</accession>
<dbReference type="PANTHER" id="PTHR10283:SF92">
    <property type="entry name" value="LOW-AFFINITY PHOSPHATE TRANSPORTER PHO91"/>
    <property type="match status" value="1"/>
</dbReference>
<dbReference type="OrthoDB" id="9766267at2"/>
<protein>
    <submittedName>
        <fullName evidence="8">DASS family sodium-coupled anion symporter</fullName>
    </submittedName>
</protein>
<dbReference type="GO" id="GO:0005886">
    <property type="term" value="C:plasma membrane"/>
    <property type="evidence" value="ECO:0007669"/>
    <property type="project" value="TreeGrafter"/>
</dbReference>
<feature type="transmembrane region" description="Helical" evidence="6">
    <location>
        <begin position="298"/>
        <end position="317"/>
    </location>
</feature>
<feature type="transmembrane region" description="Helical" evidence="6">
    <location>
        <begin position="20"/>
        <end position="41"/>
    </location>
</feature>
<dbReference type="InterPro" id="IPR001898">
    <property type="entry name" value="SLC13A/DASS"/>
</dbReference>
<dbReference type="PANTHER" id="PTHR10283">
    <property type="entry name" value="SOLUTE CARRIER FAMILY 13 MEMBER"/>
    <property type="match status" value="1"/>
</dbReference>
<dbReference type="InterPro" id="IPR004680">
    <property type="entry name" value="Cit_transptr-like_dom"/>
</dbReference>
<dbReference type="NCBIfam" id="TIGR00785">
    <property type="entry name" value="dass"/>
    <property type="match status" value="1"/>
</dbReference>
<organism evidence="8 9">
    <name type="scientific">Polyangium spumosum</name>
    <dbReference type="NCBI Taxonomy" id="889282"/>
    <lineage>
        <taxon>Bacteria</taxon>
        <taxon>Pseudomonadati</taxon>
        <taxon>Myxococcota</taxon>
        <taxon>Polyangia</taxon>
        <taxon>Polyangiales</taxon>
        <taxon>Polyangiaceae</taxon>
        <taxon>Polyangium</taxon>
    </lineage>
</organism>
<dbReference type="GO" id="GO:0006817">
    <property type="term" value="P:phosphate ion transport"/>
    <property type="evidence" value="ECO:0007669"/>
    <property type="project" value="TreeGrafter"/>
</dbReference>
<dbReference type="AlphaFoldDB" id="A0A6N7PZZ5"/>
<feature type="transmembrane region" description="Helical" evidence="6">
    <location>
        <begin position="100"/>
        <end position="123"/>
    </location>
</feature>
<keyword evidence="5 6" id="KW-0472">Membrane</keyword>
<feature type="transmembrane region" description="Helical" evidence="6">
    <location>
        <begin position="447"/>
        <end position="470"/>
    </location>
</feature>
<name>A0A6N7PZZ5_9BACT</name>
<evidence type="ECO:0000313" key="8">
    <source>
        <dbReference type="EMBL" id="MRG97429.1"/>
    </source>
</evidence>
<feature type="transmembrane region" description="Helical" evidence="6">
    <location>
        <begin position="160"/>
        <end position="179"/>
    </location>
</feature>
<evidence type="ECO:0000256" key="5">
    <source>
        <dbReference type="ARBA" id="ARBA00023136"/>
    </source>
</evidence>
<gene>
    <name evidence="8" type="ORF">GF068_36700</name>
</gene>
<feature type="domain" description="Citrate transporter-like" evidence="7">
    <location>
        <begin position="63"/>
        <end position="397"/>
    </location>
</feature>
<keyword evidence="2" id="KW-0813">Transport</keyword>
<feature type="transmembrane region" description="Helical" evidence="6">
    <location>
        <begin position="364"/>
        <end position="391"/>
    </location>
</feature>
<comment type="subcellular location">
    <subcellularLocation>
        <location evidence="1">Membrane</location>
        <topology evidence="1">Multi-pass membrane protein</topology>
    </subcellularLocation>
</comment>
<dbReference type="GO" id="GO:0005315">
    <property type="term" value="F:phosphate transmembrane transporter activity"/>
    <property type="evidence" value="ECO:0007669"/>
    <property type="project" value="TreeGrafter"/>
</dbReference>
<evidence type="ECO:0000256" key="4">
    <source>
        <dbReference type="ARBA" id="ARBA00022989"/>
    </source>
</evidence>
<dbReference type="GO" id="GO:0006797">
    <property type="term" value="P:polyphosphate metabolic process"/>
    <property type="evidence" value="ECO:0007669"/>
    <property type="project" value="TreeGrafter"/>
</dbReference>